<dbReference type="InterPro" id="IPR013830">
    <property type="entry name" value="SGNH_hydro"/>
</dbReference>
<dbReference type="AlphaFoldDB" id="A0A841DG55"/>
<name>A0A841DG55_9ACTN</name>
<dbReference type="PANTHER" id="PTHR30383:SF5">
    <property type="entry name" value="SGNH HYDROLASE-TYPE ESTERASE DOMAIN-CONTAINING PROTEIN"/>
    <property type="match status" value="1"/>
</dbReference>
<dbReference type="CDD" id="cd00229">
    <property type="entry name" value="SGNH_hydrolase"/>
    <property type="match status" value="1"/>
</dbReference>
<evidence type="ECO:0000313" key="3">
    <source>
        <dbReference type="Proteomes" id="UP000558997"/>
    </source>
</evidence>
<dbReference type="PANTHER" id="PTHR30383">
    <property type="entry name" value="THIOESTERASE 1/PROTEASE 1/LYSOPHOSPHOLIPASE L1"/>
    <property type="match status" value="1"/>
</dbReference>
<dbReference type="Proteomes" id="UP000558997">
    <property type="component" value="Unassembled WGS sequence"/>
</dbReference>
<evidence type="ECO:0000259" key="1">
    <source>
        <dbReference type="Pfam" id="PF13472"/>
    </source>
</evidence>
<accession>A0A841DG55</accession>
<keyword evidence="3" id="KW-1185">Reference proteome</keyword>
<dbReference type="InterPro" id="IPR036514">
    <property type="entry name" value="SGNH_hydro_sf"/>
</dbReference>
<comment type="caution">
    <text evidence="2">The sequence shown here is derived from an EMBL/GenBank/DDBJ whole genome shotgun (WGS) entry which is preliminary data.</text>
</comment>
<reference evidence="2 3" key="1">
    <citation type="submission" date="2020-08" db="EMBL/GenBank/DDBJ databases">
        <title>Sequencing the genomes of 1000 actinobacteria strains.</title>
        <authorList>
            <person name="Klenk H.-P."/>
        </authorList>
    </citation>
    <scope>NUCLEOTIDE SEQUENCE [LARGE SCALE GENOMIC DNA]</scope>
    <source>
        <strain evidence="2 3">DSM 17294</strain>
    </source>
</reference>
<dbReference type="SUPFAM" id="SSF52266">
    <property type="entry name" value="SGNH hydrolase"/>
    <property type="match status" value="1"/>
</dbReference>
<gene>
    <name evidence="2" type="ORF">HDA44_000833</name>
</gene>
<organism evidence="2 3">
    <name type="scientific">Kribbella solani</name>
    <dbReference type="NCBI Taxonomy" id="236067"/>
    <lineage>
        <taxon>Bacteria</taxon>
        <taxon>Bacillati</taxon>
        <taxon>Actinomycetota</taxon>
        <taxon>Actinomycetes</taxon>
        <taxon>Propionibacteriales</taxon>
        <taxon>Kribbellaceae</taxon>
        <taxon>Kribbella</taxon>
    </lineage>
</organism>
<protein>
    <submittedName>
        <fullName evidence="2">Lysophospholipase L1-like esterase</fullName>
    </submittedName>
</protein>
<dbReference type="InterPro" id="IPR051532">
    <property type="entry name" value="Ester_Hydrolysis_Enzymes"/>
</dbReference>
<evidence type="ECO:0000313" key="2">
    <source>
        <dbReference type="EMBL" id="MBB5977492.1"/>
    </source>
</evidence>
<proteinExistence type="predicted"/>
<dbReference type="RefSeq" id="WP_184831471.1">
    <property type="nucleotide sequence ID" value="NZ_BAAAVN010000010.1"/>
</dbReference>
<sequence length="221" mass="23794">MANTTGSTAVAAAVQSEEPIRWATIGDSIAQGAHWTGAERDYVQLLEERVRYELTRTTDSFVRWAVSGATTADTLNRLPAALAQSPNLVLIGVGTNDAKAGPDGLDKFADQYDTLLSTLQDTGATVVAQTPTAVLRTSRYNLGDHLPAYAETIRTVASRRDVLLVDHFAHWTTAGNGWAPAEWMADPTHPSGRGHRVIAKTLFETLDLFAAGSACCRLLEN</sequence>
<dbReference type="GO" id="GO:0004622">
    <property type="term" value="F:phosphatidylcholine lysophospholipase activity"/>
    <property type="evidence" value="ECO:0007669"/>
    <property type="project" value="TreeGrafter"/>
</dbReference>
<feature type="domain" description="SGNH hydrolase-type esterase" evidence="1">
    <location>
        <begin position="25"/>
        <end position="197"/>
    </location>
</feature>
<dbReference type="Pfam" id="PF13472">
    <property type="entry name" value="Lipase_GDSL_2"/>
    <property type="match status" value="1"/>
</dbReference>
<dbReference type="EMBL" id="JACHNF010000001">
    <property type="protein sequence ID" value="MBB5977492.1"/>
    <property type="molecule type" value="Genomic_DNA"/>
</dbReference>
<dbReference type="Gene3D" id="3.40.50.1110">
    <property type="entry name" value="SGNH hydrolase"/>
    <property type="match status" value="1"/>
</dbReference>